<keyword evidence="2 6" id="KW-0812">Transmembrane</keyword>
<evidence type="ECO:0000313" key="9">
    <source>
        <dbReference type="Proteomes" id="UP000019377"/>
    </source>
</evidence>
<evidence type="ECO:0000313" key="8">
    <source>
        <dbReference type="EMBL" id="EST09825.1"/>
    </source>
</evidence>
<name>V5EW90_KALBG</name>
<dbReference type="InterPro" id="IPR025256">
    <property type="entry name" value="TM7S3/TM198-like_dom"/>
</dbReference>
<feature type="compositionally biased region" description="Basic and acidic residues" evidence="5">
    <location>
        <begin position="265"/>
        <end position="282"/>
    </location>
</feature>
<dbReference type="HOGENOM" id="CLU_987393_0_0_1"/>
<dbReference type="OMA" id="KEYWAWI"/>
<reference evidence="9" key="1">
    <citation type="journal article" date="2013" name="Genome Announc.">
        <title>Draft genome sequence of Pseudozyma brasiliensis sp. nov. strain GHG001, a high producer of endo-1,4-xylanase isolated from an insect pest of sugarcane.</title>
        <authorList>
            <person name="Oliveira J.V.D.C."/>
            <person name="dos Santos R.A.C."/>
            <person name="Borges T.A."/>
            <person name="Riano-Pachon D.M."/>
            <person name="Goldman G.H."/>
        </authorList>
    </citation>
    <scope>NUCLEOTIDE SEQUENCE [LARGE SCALE GENOMIC DNA]</scope>
    <source>
        <strain evidence="9">GHG001</strain>
    </source>
</reference>
<dbReference type="Proteomes" id="UP000019377">
    <property type="component" value="Unassembled WGS sequence"/>
</dbReference>
<protein>
    <recommendedName>
        <fullName evidence="7">TM7S3/TM198-like domain-containing protein</fullName>
    </recommendedName>
</protein>
<feature type="region of interest" description="Disordered" evidence="5">
    <location>
        <begin position="248"/>
        <end position="282"/>
    </location>
</feature>
<feature type="domain" description="TM7S3/TM198-like" evidence="7">
    <location>
        <begin position="1"/>
        <end position="203"/>
    </location>
</feature>
<dbReference type="AlphaFoldDB" id="V5EW90"/>
<dbReference type="Pfam" id="PF13886">
    <property type="entry name" value="TM7S3_TM198"/>
    <property type="match status" value="1"/>
</dbReference>
<dbReference type="EMBL" id="KI545851">
    <property type="protein sequence ID" value="EST09825.1"/>
    <property type="molecule type" value="Genomic_DNA"/>
</dbReference>
<accession>V5EW90</accession>
<dbReference type="STRING" id="1365824.V5EW90"/>
<keyword evidence="3 6" id="KW-1133">Transmembrane helix</keyword>
<feature type="transmembrane region" description="Helical" evidence="6">
    <location>
        <begin position="99"/>
        <end position="116"/>
    </location>
</feature>
<keyword evidence="4 6" id="KW-0472">Membrane</keyword>
<proteinExistence type="predicted"/>
<organism evidence="8 9">
    <name type="scientific">Kalmanozyma brasiliensis (strain GHG001)</name>
    <name type="common">Yeast</name>
    <name type="synonym">Pseudozyma brasiliensis</name>
    <dbReference type="NCBI Taxonomy" id="1365824"/>
    <lineage>
        <taxon>Eukaryota</taxon>
        <taxon>Fungi</taxon>
        <taxon>Dikarya</taxon>
        <taxon>Basidiomycota</taxon>
        <taxon>Ustilaginomycotina</taxon>
        <taxon>Ustilaginomycetes</taxon>
        <taxon>Ustilaginales</taxon>
        <taxon>Ustilaginaceae</taxon>
        <taxon>Kalmanozyma</taxon>
    </lineage>
</organism>
<gene>
    <name evidence="8" type="ORF">PSEUBRA_SCAF1g00281</name>
</gene>
<evidence type="ECO:0000256" key="2">
    <source>
        <dbReference type="ARBA" id="ARBA00022692"/>
    </source>
</evidence>
<sequence>MAFYGHRNRWSSYFLAGFFALALICISIILKVGVEPAINPPSKAIRGLFLVAALVAGVVGGIISIVFWRGAGLLACGLGGFFFGLFLQAVRPGGLIRPVGLRFILYAGFYAVFFTISCVERVHTLTLALSTAIIGATAVTLGIDCFSTQGLKEFYVRNLGFDSLFSNKYPPTFQNGNFPLVEGMQIELGVFGALVLMGFAFQMRLWSDLRAQLAVLKRSDGKRNMRSKAERAARAVARTAKRDLQEWEARHGYTKTASRNLASQDEERKQKPHELVHDSLQS</sequence>
<comment type="subcellular location">
    <subcellularLocation>
        <location evidence="1">Membrane</location>
        <topology evidence="1">Multi-pass membrane protein</topology>
    </subcellularLocation>
</comment>
<evidence type="ECO:0000256" key="1">
    <source>
        <dbReference type="ARBA" id="ARBA00004141"/>
    </source>
</evidence>
<feature type="transmembrane region" description="Helical" evidence="6">
    <location>
        <begin position="12"/>
        <end position="32"/>
    </location>
</feature>
<keyword evidence="9" id="KW-1185">Reference proteome</keyword>
<evidence type="ECO:0000259" key="7">
    <source>
        <dbReference type="Pfam" id="PF13886"/>
    </source>
</evidence>
<dbReference type="PANTHER" id="PTHR39469">
    <property type="entry name" value="CHROMOSOME 1, WHOLE GENOME SHOTGUN SEQUENCE"/>
    <property type="match status" value="1"/>
</dbReference>
<evidence type="ECO:0000256" key="5">
    <source>
        <dbReference type="SAM" id="MobiDB-lite"/>
    </source>
</evidence>
<dbReference type="PANTHER" id="PTHR39469:SF1">
    <property type="entry name" value="DUF4203 DOMAIN-CONTAINING PROTEIN"/>
    <property type="match status" value="1"/>
</dbReference>
<evidence type="ECO:0000256" key="4">
    <source>
        <dbReference type="ARBA" id="ARBA00023136"/>
    </source>
</evidence>
<feature type="transmembrane region" description="Helical" evidence="6">
    <location>
        <begin position="71"/>
        <end position="87"/>
    </location>
</feature>
<dbReference type="eggNOG" id="ENOG502RXUE">
    <property type="taxonomic scope" value="Eukaryota"/>
</dbReference>
<evidence type="ECO:0000256" key="6">
    <source>
        <dbReference type="SAM" id="Phobius"/>
    </source>
</evidence>
<feature type="transmembrane region" description="Helical" evidence="6">
    <location>
        <begin position="122"/>
        <end position="143"/>
    </location>
</feature>
<evidence type="ECO:0000256" key="3">
    <source>
        <dbReference type="ARBA" id="ARBA00022989"/>
    </source>
</evidence>
<dbReference type="GO" id="GO:0016020">
    <property type="term" value="C:membrane"/>
    <property type="evidence" value="ECO:0007669"/>
    <property type="project" value="UniProtKB-SubCell"/>
</dbReference>
<feature type="transmembrane region" description="Helical" evidence="6">
    <location>
        <begin position="44"/>
        <end position="65"/>
    </location>
</feature>